<proteinExistence type="predicted"/>
<accession>A0A9Q3Q7V8</accession>
<reference evidence="2" key="1">
    <citation type="submission" date="2021-03" db="EMBL/GenBank/DDBJ databases">
        <title>Draft genome sequence of rust myrtle Austropuccinia psidii MF-1, a brazilian biotype.</title>
        <authorList>
            <person name="Quecine M.C."/>
            <person name="Pachon D.M.R."/>
            <person name="Bonatelli M.L."/>
            <person name="Correr F.H."/>
            <person name="Franceschini L.M."/>
            <person name="Leite T.F."/>
            <person name="Margarido G.R.A."/>
            <person name="Almeida C.A."/>
            <person name="Ferrarezi J.A."/>
            <person name="Labate C.A."/>
        </authorList>
    </citation>
    <scope>NUCLEOTIDE SEQUENCE</scope>
    <source>
        <strain evidence="2">MF-1</strain>
    </source>
</reference>
<gene>
    <name evidence="2" type="ORF">O181_128438</name>
</gene>
<dbReference type="AlphaFoldDB" id="A0A9Q3Q7V8"/>
<dbReference type="EMBL" id="AVOT02131663">
    <property type="protein sequence ID" value="MBW0588723.1"/>
    <property type="molecule type" value="Genomic_DNA"/>
</dbReference>
<dbReference type="Proteomes" id="UP000765509">
    <property type="component" value="Unassembled WGS sequence"/>
</dbReference>
<evidence type="ECO:0000313" key="2">
    <source>
        <dbReference type="EMBL" id="MBW0588723.1"/>
    </source>
</evidence>
<comment type="caution">
    <text evidence="2">The sequence shown here is derived from an EMBL/GenBank/DDBJ whole genome shotgun (WGS) entry which is preliminary data.</text>
</comment>
<name>A0A9Q3Q7V8_9BASI</name>
<protein>
    <submittedName>
        <fullName evidence="2">Uncharacterized protein</fullName>
    </submittedName>
</protein>
<sequence length="132" mass="14520">MEGVAPSIQEEIGTRRSNSFSVVAGPFPGNSRTTLKGPGKDVKKEEESSVKEEESDGTEVFPAPVGHFKMTQILANIQESSRPPAFKTPFMKAPDCFDGTQPSKGRRFMHCCQLIFHNDQENFSGGKKEISL</sequence>
<organism evidence="2 3">
    <name type="scientific">Austropuccinia psidii MF-1</name>
    <dbReference type="NCBI Taxonomy" id="1389203"/>
    <lineage>
        <taxon>Eukaryota</taxon>
        <taxon>Fungi</taxon>
        <taxon>Dikarya</taxon>
        <taxon>Basidiomycota</taxon>
        <taxon>Pucciniomycotina</taxon>
        <taxon>Pucciniomycetes</taxon>
        <taxon>Pucciniales</taxon>
        <taxon>Sphaerophragmiaceae</taxon>
        <taxon>Austropuccinia</taxon>
    </lineage>
</organism>
<keyword evidence="3" id="KW-1185">Reference proteome</keyword>
<feature type="region of interest" description="Disordered" evidence="1">
    <location>
        <begin position="1"/>
        <end position="63"/>
    </location>
</feature>
<feature type="compositionally biased region" description="Basic and acidic residues" evidence="1">
    <location>
        <begin position="38"/>
        <end position="52"/>
    </location>
</feature>
<evidence type="ECO:0000313" key="3">
    <source>
        <dbReference type="Proteomes" id="UP000765509"/>
    </source>
</evidence>
<evidence type="ECO:0000256" key="1">
    <source>
        <dbReference type="SAM" id="MobiDB-lite"/>
    </source>
</evidence>